<gene>
    <name evidence="3" type="ORF">BQ4739_LOCUS5869</name>
</gene>
<dbReference type="Gene3D" id="3.30.1370.10">
    <property type="entry name" value="K Homology domain, type 1"/>
    <property type="match status" value="1"/>
</dbReference>
<dbReference type="SUPFAM" id="SSF54791">
    <property type="entry name" value="Eukaryotic type KH-domain (KH-domain type I)"/>
    <property type="match status" value="1"/>
</dbReference>
<dbReference type="Proteomes" id="UP000256970">
    <property type="component" value="Unassembled WGS sequence"/>
</dbReference>
<organism evidence="3 4">
    <name type="scientific">Tetradesmus obliquus</name>
    <name type="common">Green alga</name>
    <name type="synonym">Acutodesmus obliquus</name>
    <dbReference type="NCBI Taxonomy" id="3088"/>
    <lineage>
        <taxon>Eukaryota</taxon>
        <taxon>Viridiplantae</taxon>
        <taxon>Chlorophyta</taxon>
        <taxon>core chlorophytes</taxon>
        <taxon>Chlorophyceae</taxon>
        <taxon>CS clade</taxon>
        <taxon>Sphaeropleales</taxon>
        <taxon>Scenedesmaceae</taxon>
        <taxon>Tetradesmus</taxon>
    </lineage>
</organism>
<evidence type="ECO:0000313" key="3">
    <source>
        <dbReference type="EMBL" id="SZX65442.1"/>
    </source>
</evidence>
<protein>
    <recommendedName>
        <fullName evidence="2">K Homology domain-containing protein</fullName>
    </recommendedName>
</protein>
<dbReference type="SMART" id="SM00322">
    <property type="entry name" value="KH"/>
    <property type="match status" value="1"/>
</dbReference>
<evidence type="ECO:0000256" key="1">
    <source>
        <dbReference type="PROSITE-ProRule" id="PRU00117"/>
    </source>
</evidence>
<keyword evidence="4" id="KW-1185">Reference proteome</keyword>
<proteinExistence type="predicted"/>
<dbReference type="EMBL" id="FNXT01000638">
    <property type="protein sequence ID" value="SZX65442.1"/>
    <property type="molecule type" value="Genomic_DNA"/>
</dbReference>
<dbReference type="AlphaFoldDB" id="A0A383VL35"/>
<evidence type="ECO:0000313" key="4">
    <source>
        <dbReference type="Proteomes" id="UP000256970"/>
    </source>
</evidence>
<dbReference type="InterPro" id="IPR004088">
    <property type="entry name" value="KH_dom_type_1"/>
</dbReference>
<dbReference type="PROSITE" id="PS50084">
    <property type="entry name" value="KH_TYPE_1"/>
    <property type="match status" value="1"/>
</dbReference>
<reference evidence="3 4" key="1">
    <citation type="submission" date="2016-10" db="EMBL/GenBank/DDBJ databases">
        <authorList>
            <person name="Cai Z."/>
        </authorList>
    </citation>
    <scope>NUCLEOTIDE SEQUENCE [LARGE SCALE GENOMIC DNA]</scope>
</reference>
<sequence length="432" mass="45668">MPAGAVIGFGGHNIKMLQQRSGARVFIGPGGEVVISGSPSAVQAAATLVKQQIESFLASGGAYPHPLQVHYLLSSSYGDDTSTSVSLLPGKPAVTCGPSTDAARDAAGGIDALTEALSGVRVRSYRSIGSPISLNLAGQQPSVVQQLVAAAAEGVQHRPAFNDLKITFNFGKQLWYFPRAAVPHSWTVEQMQAKEIPGDFKCVFSNGVQASHVRRLQEWLASKGFEVAGTKERAIARLLQHGANASYMLSFIKERDGTLTLRKAKRGNRKLLFLTLLNSSGQPDWRAKLLGQHHLQQGSEAQVLLARIAAGARLVGTAGGRLHLHGLCAHDMPLDVEQHRTKTIYLGTCSSSSRGGSSRPGLVTQIKVSVSKMSSDEVCGYEVADTSSQANALLQQMLASGGASPAQQAELASHVDNMLTFAQEAAAAVLEA</sequence>
<feature type="domain" description="K Homology" evidence="2">
    <location>
        <begin position="1"/>
        <end position="54"/>
    </location>
</feature>
<name>A0A383VL35_TETOB</name>
<dbReference type="InterPro" id="IPR036612">
    <property type="entry name" value="KH_dom_type_1_sf"/>
</dbReference>
<dbReference type="GO" id="GO:0003723">
    <property type="term" value="F:RNA binding"/>
    <property type="evidence" value="ECO:0007669"/>
    <property type="project" value="UniProtKB-UniRule"/>
</dbReference>
<dbReference type="InterPro" id="IPR004087">
    <property type="entry name" value="KH_dom"/>
</dbReference>
<dbReference type="Pfam" id="PF00013">
    <property type="entry name" value="KH_1"/>
    <property type="match status" value="1"/>
</dbReference>
<evidence type="ECO:0000259" key="2">
    <source>
        <dbReference type="SMART" id="SM00322"/>
    </source>
</evidence>
<dbReference type="CDD" id="cd00105">
    <property type="entry name" value="KH-I"/>
    <property type="match status" value="1"/>
</dbReference>
<accession>A0A383VL35</accession>
<keyword evidence="1" id="KW-0694">RNA-binding</keyword>